<dbReference type="PROSITE" id="PS50936">
    <property type="entry name" value="ENGC_GTPASE"/>
    <property type="match status" value="1"/>
</dbReference>
<organism evidence="12 13">
    <name type="scientific">Eiseniibacteriota bacterium</name>
    <dbReference type="NCBI Taxonomy" id="2212470"/>
    <lineage>
        <taxon>Bacteria</taxon>
        <taxon>Candidatus Eiseniibacteriota</taxon>
    </lineage>
</organism>
<keyword evidence="9" id="KW-0342">GTP-binding</keyword>
<dbReference type="GO" id="GO:0003924">
    <property type="term" value="F:GTPase activity"/>
    <property type="evidence" value="ECO:0007669"/>
    <property type="project" value="InterPro"/>
</dbReference>
<dbReference type="PROSITE" id="PS51721">
    <property type="entry name" value="G_CP"/>
    <property type="match status" value="1"/>
</dbReference>
<dbReference type="GO" id="GO:0019843">
    <property type="term" value="F:rRNA binding"/>
    <property type="evidence" value="ECO:0007669"/>
    <property type="project" value="UniProtKB-KW"/>
</dbReference>
<dbReference type="InterPro" id="IPR004881">
    <property type="entry name" value="Ribosome_biogen_GTPase_RsgA"/>
</dbReference>
<dbReference type="Proteomes" id="UP000547674">
    <property type="component" value="Unassembled WGS sequence"/>
</dbReference>
<evidence type="ECO:0000256" key="4">
    <source>
        <dbReference type="ARBA" id="ARBA00022730"/>
    </source>
</evidence>
<gene>
    <name evidence="12" type="primary">rsgA</name>
    <name evidence="12" type="ORF">HKN21_15880</name>
</gene>
<dbReference type="PANTHER" id="PTHR32120:SF10">
    <property type="entry name" value="SMALL RIBOSOMAL SUBUNIT BIOGENESIS GTPASE RSGA"/>
    <property type="match status" value="1"/>
</dbReference>
<proteinExistence type="predicted"/>
<protein>
    <submittedName>
        <fullName evidence="12">GTPase RsgA</fullName>
    </submittedName>
</protein>
<dbReference type="GO" id="GO:0046872">
    <property type="term" value="F:metal ion binding"/>
    <property type="evidence" value="ECO:0007669"/>
    <property type="project" value="UniProtKB-KW"/>
</dbReference>
<evidence type="ECO:0000256" key="8">
    <source>
        <dbReference type="ARBA" id="ARBA00022884"/>
    </source>
</evidence>
<evidence type="ECO:0000256" key="3">
    <source>
        <dbReference type="ARBA" id="ARBA00022723"/>
    </source>
</evidence>
<evidence type="ECO:0000256" key="5">
    <source>
        <dbReference type="ARBA" id="ARBA00022741"/>
    </source>
</evidence>
<evidence type="ECO:0000259" key="10">
    <source>
        <dbReference type="PROSITE" id="PS50936"/>
    </source>
</evidence>
<keyword evidence="1" id="KW-0963">Cytoplasm</keyword>
<feature type="domain" description="EngC GTPase" evidence="10">
    <location>
        <begin position="111"/>
        <end position="254"/>
    </location>
</feature>
<dbReference type="GO" id="GO:0005525">
    <property type="term" value="F:GTP binding"/>
    <property type="evidence" value="ECO:0007669"/>
    <property type="project" value="UniProtKB-KW"/>
</dbReference>
<dbReference type="InterPro" id="IPR027417">
    <property type="entry name" value="P-loop_NTPase"/>
</dbReference>
<evidence type="ECO:0000313" key="12">
    <source>
        <dbReference type="EMBL" id="NNF08243.1"/>
    </source>
</evidence>
<feature type="non-terminal residue" evidence="12">
    <location>
        <position position="254"/>
    </location>
</feature>
<keyword evidence="5" id="KW-0547">Nucleotide-binding</keyword>
<evidence type="ECO:0000256" key="9">
    <source>
        <dbReference type="ARBA" id="ARBA00023134"/>
    </source>
</evidence>
<dbReference type="PANTHER" id="PTHR32120">
    <property type="entry name" value="SMALL RIBOSOMAL SUBUNIT BIOGENESIS GTPASE RSGA"/>
    <property type="match status" value="1"/>
</dbReference>
<keyword evidence="2" id="KW-0690">Ribosome biogenesis</keyword>
<dbReference type="SUPFAM" id="SSF52540">
    <property type="entry name" value="P-loop containing nucleoside triphosphate hydrolases"/>
    <property type="match status" value="1"/>
</dbReference>
<dbReference type="SUPFAM" id="SSF50249">
    <property type="entry name" value="Nucleic acid-binding proteins"/>
    <property type="match status" value="1"/>
</dbReference>
<keyword evidence="8" id="KW-0694">RNA-binding</keyword>
<keyword evidence="4" id="KW-0699">rRNA-binding</keyword>
<dbReference type="AlphaFoldDB" id="A0A7Y2H3Y9"/>
<evidence type="ECO:0000313" key="13">
    <source>
        <dbReference type="Proteomes" id="UP000547674"/>
    </source>
</evidence>
<reference evidence="12 13" key="1">
    <citation type="submission" date="2020-03" db="EMBL/GenBank/DDBJ databases">
        <title>Metabolic flexibility allows generalist bacteria to become dominant in a frequently disturbed ecosystem.</title>
        <authorList>
            <person name="Chen Y.-J."/>
            <person name="Leung P.M."/>
            <person name="Bay S.K."/>
            <person name="Hugenholtz P."/>
            <person name="Kessler A.J."/>
            <person name="Shelley G."/>
            <person name="Waite D.W."/>
            <person name="Cook P.L."/>
            <person name="Greening C."/>
        </authorList>
    </citation>
    <scope>NUCLEOTIDE SEQUENCE [LARGE SCALE GENOMIC DNA]</scope>
    <source>
        <strain evidence="12">SS_bin_28</strain>
    </source>
</reference>
<dbReference type="GO" id="GO:0042254">
    <property type="term" value="P:ribosome biogenesis"/>
    <property type="evidence" value="ECO:0007669"/>
    <property type="project" value="UniProtKB-KW"/>
</dbReference>
<accession>A0A7Y2H3Y9</accession>
<evidence type="ECO:0000256" key="2">
    <source>
        <dbReference type="ARBA" id="ARBA00022517"/>
    </source>
</evidence>
<comment type="caution">
    <text evidence="12">The sequence shown here is derived from an EMBL/GenBank/DDBJ whole genome shotgun (WGS) entry which is preliminary data.</text>
</comment>
<evidence type="ECO:0000256" key="6">
    <source>
        <dbReference type="ARBA" id="ARBA00022801"/>
    </source>
</evidence>
<keyword evidence="3" id="KW-0479">Metal-binding</keyword>
<evidence type="ECO:0000256" key="1">
    <source>
        <dbReference type="ARBA" id="ARBA00022490"/>
    </source>
</evidence>
<dbReference type="InterPro" id="IPR012340">
    <property type="entry name" value="NA-bd_OB-fold"/>
</dbReference>
<name>A0A7Y2H3Y9_UNCEI</name>
<dbReference type="InterPro" id="IPR030378">
    <property type="entry name" value="G_CP_dom"/>
</dbReference>
<dbReference type="Gene3D" id="3.40.50.300">
    <property type="entry name" value="P-loop containing nucleotide triphosphate hydrolases"/>
    <property type="match status" value="1"/>
</dbReference>
<sequence length="254" mass="27859">MNSLEKWGWNASLAADFAANCSNEWIPARVLVEYRELYDVWTELGELKARISGRMRYMQTDTSEAPTVGDWVALEPRTDEGTGTIHRLSPRETALVRKEAGERTRAQVLAANVNTAFLLTSPNQDFNERRMERFLSLVYESGATPVLLVNKADLTEELDAWLLRASEGAPGVPVHGISALQGDGIAELEPYLQAGQTIVLLGSSGVGKSTLTNRLVGDQLLDTGGIREDDARGRHTTSHRQMVQLPSGALLIDT</sequence>
<keyword evidence="6" id="KW-0378">Hydrolase</keyword>
<keyword evidence="7" id="KW-0862">Zinc</keyword>
<feature type="domain" description="CP-type G" evidence="11">
    <location>
        <begin position="98"/>
        <end position="254"/>
    </location>
</feature>
<dbReference type="Pfam" id="PF03193">
    <property type="entry name" value="RsgA_GTPase"/>
    <property type="match status" value="1"/>
</dbReference>
<dbReference type="EMBL" id="JABDJR010000634">
    <property type="protein sequence ID" value="NNF08243.1"/>
    <property type="molecule type" value="Genomic_DNA"/>
</dbReference>
<dbReference type="InterPro" id="IPR010914">
    <property type="entry name" value="RsgA_GTPase_dom"/>
</dbReference>
<evidence type="ECO:0000256" key="7">
    <source>
        <dbReference type="ARBA" id="ARBA00022833"/>
    </source>
</evidence>
<evidence type="ECO:0000259" key="11">
    <source>
        <dbReference type="PROSITE" id="PS51721"/>
    </source>
</evidence>